<dbReference type="Proteomes" id="UP000198784">
    <property type="component" value="Unassembled WGS sequence"/>
</dbReference>
<dbReference type="AlphaFoldDB" id="A0A1I5M5P0"/>
<dbReference type="InterPro" id="IPR045569">
    <property type="entry name" value="Metalloprtase-TldD/E_C"/>
</dbReference>
<protein>
    <submittedName>
        <fullName evidence="2">Predicted Zn-dependent protease or its inactivated homolog</fullName>
    </submittedName>
</protein>
<sequence>MSKPDALSQFEALAAWLRGALGAGEEFSLGYSGESSEFIRFNQGKVRQAGHVQQASLCLQLIRDGRHAELQVTLGGAPQVDRQRLAEALAQLRQTLPLLPPDPYLQLNREAWHSQVLQLEALPDSAAVVEQIGQAAQGLDLVGFYAAGPLSRGFASSSGAFGWHQASSFNFDWSLFHSNGQALKAQYAGQTWQADAFARRMQQAREQLSYLAQPVRTLAPGSYRAYLAPAALQEILELMSWGGFSAQALADKDSPLQRLHAGTASLSPLLNLHEQVTGSLTPAFSSEGYPRRDLQLIRAGQPGEQLVSARSAAEYSLPANGASPWESPQSLAMAAGSLEQDEILARLGDGLYIGNLWYLNYSDRPAARLTGMTRFASFWVEDGKLQAPLASMRFDDSLYDLLGSQLEALTRERELSLSTSTYRQRHNGSTLLPGALLRRLTLTL</sequence>
<gene>
    <name evidence="2" type="ORF">SAMN05216190_104110</name>
</gene>
<dbReference type="PANTHER" id="PTHR43666:SF1">
    <property type="entry name" value="CONSERVED PROTEIN"/>
    <property type="match status" value="1"/>
</dbReference>
<dbReference type="EMBL" id="FOWX01000004">
    <property type="protein sequence ID" value="SFP04958.1"/>
    <property type="molecule type" value="Genomic_DNA"/>
</dbReference>
<organism evidence="2 3">
    <name type="scientific">Pseudomonas borbori</name>
    <dbReference type="NCBI Taxonomy" id="289003"/>
    <lineage>
        <taxon>Bacteria</taxon>
        <taxon>Pseudomonadati</taxon>
        <taxon>Pseudomonadota</taxon>
        <taxon>Gammaproteobacteria</taxon>
        <taxon>Pseudomonadales</taxon>
        <taxon>Pseudomonadaceae</taxon>
        <taxon>Pseudomonas</taxon>
    </lineage>
</organism>
<feature type="domain" description="Metalloprotease TldD/E C-terminal" evidence="1">
    <location>
        <begin position="220"/>
        <end position="442"/>
    </location>
</feature>
<reference evidence="3" key="1">
    <citation type="submission" date="2016-10" db="EMBL/GenBank/DDBJ databases">
        <authorList>
            <person name="Varghese N."/>
            <person name="Submissions S."/>
        </authorList>
    </citation>
    <scope>NUCLEOTIDE SEQUENCE [LARGE SCALE GENOMIC DNA]</scope>
    <source>
        <strain evidence="3">DSM 17834</strain>
    </source>
</reference>
<dbReference type="PANTHER" id="PTHR43666">
    <property type="entry name" value="TLDD PROTEIN"/>
    <property type="match status" value="1"/>
</dbReference>
<dbReference type="SUPFAM" id="SSF111283">
    <property type="entry name" value="Putative modulator of DNA gyrase, PmbA/TldD"/>
    <property type="match status" value="1"/>
</dbReference>
<evidence type="ECO:0000313" key="3">
    <source>
        <dbReference type="Proteomes" id="UP000198784"/>
    </source>
</evidence>
<evidence type="ECO:0000259" key="1">
    <source>
        <dbReference type="Pfam" id="PF19289"/>
    </source>
</evidence>
<evidence type="ECO:0000313" key="2">
    <source>
        <dbReference type="EMBL" id="SFP04958.1"/>
    </source>
</evidence>
<dbReference type="Pfam" id="PF19289">
    <property type="entry name" value="PmbA_TldD_3rd"/>
    <property type="match status" value="1"/>
</dbReference>
<dbReference type="OrthoDB" id="9763230at2"/>
<proteinExistence type="predicted"/>
<dbReference type="GO" id="GO:0008237">
    <property type="term" value="F:metallopeptidase activity"/>
    <property type="evidence" value="ECO:0007669"/>
    <property type="project" value="InterPro"/>
</dbReference>
<accession>A0A1I5M5P0</accession>
<keyword evidence="3" id="KW-1185">Reference proteome</keyword>
<dbReference type="RefSeq" id="WP_090498170.1">
    <property type="nucleotide sequence ID" value="NZ_FOWX01000004.1"/>
</dbReference>
<dbReference type="InterPro" id="IPR036059">
    <property type="entry name" value="TldD/PmbA_sf"/>
</dbReference>
<name>A0A1I5M5P0_9PSED</name>
<dbReference type="GO" id="GO:0006508">
    <property type="term" value="P:proteolysis"/>
    <property type="evidence" value="ECO:0007669"/>
    <property type="project" value="UniProtKB-KW"/>
</dbReference>
<keyword evidence="2" id="KW-0645">Protease</keyword>
<keyword evidence="2" id="KW-0378">Hydrolase</keyword>